<sequence>MATFDLEAFVSSPTLDVLESCRKCDLIDIARHYDIPVSVTLRVGELRETLLATLVSNGILVLPGAGDVSEATAGGAVASPVRPGLESAAATGQPEPQLDFPNVLTSETDEKVRTASAESSPASVRVRIERLKNQKEEREREFQLKREIELKRLELEAVTAREVELKKLEAESALRMRQLELQAATQRSVSSQSVVVNPCDAFDVTKNIQLVPVFREAEVESYFGAFERIASALHWPRDVWAVLLQCKLSGKASEACASLSVSDSLNYDKLKTAILRAYELVPEAYRQRFRGLRKSFSQSFVDFAREKSLLFDRWCSASKVSTFASLRELLLIEEFKNCLPERILVYLNEQKVSTLQQAAISADEFALTHKAAFTREPVSKQTERPVHSNFQSSTKPEKPKQCFYCHKFGHLVAECETLKRKQPVPKPKGVNLIKTVSAVSIPPVCSPVVSPDECFKPFIFEAFVSVPGEVKRPVMVLRDTGGSQSFILSGVLPLGPKTDCHLSTVVKGIGLSYVPAPLHNVHIESKLVSGIFPVAVRDQFPVDGVDFIMGNDIAGGKVYPSPEVVSQPIPDSEQDELSKQHPEVFSVSVLTRAQAKKLAQESDVDLCDSVLAPVFLEDRAPSSGHRENSAKVKVNSKELKENALVSPPLTCEALIEAQKSDSTLTKCFSALDKPDDNSLFFFDRGVLMRKWVPRAGNHTDNDWCTVFQIVVPKSYRQHVLSLAHEHLWSGHLGVTKTYNRVLQHFFWPGLKADVVSFCKTCSTCQSVGKPNQVVPPAPLRPVPAVGEPFEHVIVDCVGPLPKTKSGNQFLLTIMCVTTRFPEAIPLRKITAPSVTKALTKFFTTFGLPRVVQTDQGTNFLSKTFKETLQSFGVTHSVSSAYHPESQGALERWHQTLKSMLSKFCFETGKDWDEGVPFMLFAIRDATQESLGFSPAELVFGHSIRGPLKVLKEQFLSVSVSTGSVSDFVSKCRERLQQASVLAKEALFSSQASMKKRFDKKAVARHFKPGDKVLVLLPTFGSALSARFSGPYVVEKQVSDTNYLILTPERRRKTRLCHVNMLKPFHVREEEKLAPSLLTVPCVSPVFAEVPTEEDLEEPCVAQQCGRLSNSEFMSSLGARLSYLSEDQLGDIVALLQSYPSLLGDTPSRTSVLEHDIDVCSAAPIKQHAYRCPLPKREAMKKEVQYLLENGLAKPSHSPWSSPCLLAPKSDGTPRFCTDFRKVNAVTVPDSFPLPRMEDCIDNIGPAVHITKLDLLKGYWQVPLTSRASDISAFVTPDHFMQYTVMAFGMRNAPATFQRLMHVVLSDVSNCNVYLDDIVVYSDTWASHVNTLKEVFKRLSGANLTLNLAKCEFGRATVTYLGKVVGHGHVRPVTAKVEAVLSYPAPRTRRELRRFLGLAGYYRCFCKNFSVVVAPLTALCSSSVPYIWTADCECAFQAAKSLLCSAPVLSAPDYSKPFTLEVDASATGAGAVLLQKDEAGVPHPVSYFSSKFKKHQLNYSTIEKETLAMLLALQHFNVYVCSSNVPVSVSTDHNPLVFLAQMYNQNQRLMRWALLAQGYNITIQHKKGADTLWLMPYREIEDIHHHLRPQPVPPGQQQLHRQQPTERRVFMNTCDSSSLSQQWIFERTNSTVLDHFNRGDPTEHLTHRLHVFHQTEAANSQLKTPEKPVTKLLSNVVVVMNEENCIPEMIHKPNTTKQEAEQRQTVLKSTSGGIRLLLLSVVCWRSSVTEKERKKLDTNLKRVAEVWMDEYAEFVYQRRPEYRHLSAGDMAAQKELRAKLNSPCCCLGKIRNVGSGMCMQIKHFVSGSPIRLDTCVKSRGESWSHRQVLTLGWREDIRVGDPLHTRKVCFDAVSHNSPVTLYDCHGMKGNQLWRYRKDRSLYHPVSNSCIDSSPTERRVFMNTCDSSSLSQQWIFERTNSTVLDHFNRGDPH</sequence>
<dbReference type="SUPFAM" id="SSF56672">
    <property type="entry name" value="DNA/RNA polymerases"/>
    <property type="match status" value="1"/>
</dbReference>
<proteinExistence type="inferred from homology"/>
<dbReference type="SUPFAM" id="SSF50370">
    <property type="entry name" value="Ricin B-like lectins"/>
    <property type="match status" value="1"/>
</dbReference>
<dbReference type="PROSITE" id="PS50231">
    <property type="entry name" value="RICIN_B_LECTIN"/>
    <property type="match status" value="1"/>
</dbReference>
<evidence type="ECO:0000256" key="1">
    <source>
        <dbReference type="ARBA" id="ARBA00001936"/>
    </source>
</evidence>
<keyword evidence="21" id="KW-0464">Manganese</keyword>
<keyword evidence="18" id="KW-0472">Membrane</keyword>
<keyword evidence="20" id="KW-0325">Glycoprotein</keyword>
<dbReference type="GO" id="GO:0006508">
    <property type="term" value="P:proteolysis"/>
    <property type="evidence" value="ECO:0007669"/>
    <property type="project" value="UniProtKB-KW"/>
</dbReference>
<dbReference type="EMBL" id="JBBPFD010000005">
    <property type="protein sequence ID" value="KAK7926200.1"/>
    <property type="molecule type" value="Genomic_DNA"/>
</dbReference>
<dbReference type="GO" id="GO:0008270">
    <property type="term" value="F:zinc ion binding"/>
    <property type="evidence" value="ECO:0007669"/>
    <property type="project" value="InterPro"/>
</dbReference>
<keyword evidence="11" id="KW-0812">Transmembrane</keyword>
<evidence type="ECO:0000256" key="6">
    <source>
        <dbReference type="ARBA" id="ARBA00012180"/>
    </source>
</evidence>
<evidence type="ECO:0000256" key="21">
    <source>
        <dbReference type="ARBA" id="ARBA00023211"/>
    </source>
</evidence>
<dbReference type="PANTHER" id="PTHR37984">
    <property type="entry name" value="PROTEIN CBG26694"/>
    <property type="match status" value="1"/>
</dbReference>
<keyword evidence="19" id="KW-1015">Disulfide bond</keyword>
<evidence type="ECO:0000256" key="2">
    <source>
        <dbReference type="ARBA" id="ARBA00004323"/>
    </source>
</evidence>
<keyword evidence="17" id="KW-0333">Golgi apparatus</keyword>
<keyword evidence="14" id="KW-0064">Aspartyl protease</keyword>
<keyword evidence="8" id="KW-0645">Protease</keyword>
<evidence type="ECO:0000256" key="7">
    <source>
        <dbReference type="ARBA" id="ARBA00012644"/>
    </source>
</evidence>
<evidence type="ECO:0000256" key="18">
    <source>
        <dbReference type="ARBA" id="ARBA00023136"/>
    </source>
</evidence>
<dbReference type="Gene3D" id="3.10.20.370">
    <property type="match status" value="1"/>
</dbReference>
<dbReference type="InterPro" id="IPR000477">
    <property type="entry name" value="RT_dom"/>
</dbReference>
<dbReference type="Gene3D" id="1.10.340.70">
    <property type="match status" value="1"/>
</dbReference>
<dbReference type="SUPFAM" id="SSF47353">
    <property type="entry name" value="Retrovirus capsid dimerization domain-like"/>
    <property type="match status" value="1"/>
</dbReference>
<dbReference type="GO" id="GO:0004653">
    <property type="term" value="F:polypeptide N-acetylgalactosaminyltransferase activity"/>
    <property type="evidence" value="ECO:0007669"/>
    <property type="project" value="UniProtKB-EC"/>
</dbReference>
<dbReference type="InterPro" id="IPR000772">
    <property type="entry name" value="Ricin_B_lectin"/>
</dbReference>
<keyword evidence="15" id="KW-0735">Signal-anchor</keyword>
<evidence type="ECO:0000256" key="4">
    <source>
        <dbReference type="ARBA" id="ARBA00005680"/>
    </source>
</evidence>
<evidence type="ECO:0000256" key="16">
    <source>
        <dbReference type="ARBA" id="ARBA00022989"/>
    </source>
</evidence>
<dbReference type="Proteomes" id="UP001460270">
    <property type="component" value="Unassembled WGS sequence"/>
</dbReference>
<dbReference type="InterPro" id="IPR036875">
    <property type="entry name" value="Znf_CCHC_sf"/>
</dbReference>
<dbReference type="Pfam" id="PF00078">
    <property type="entry name" value="RVT_1"/>
    <property type="match status" value="1"/>
</dbReference>
<dbReference type="GO" id="GO:0030246">
    <property type="term" value="F:carbohydrate binding"/>
    <property type="evidence" value="ECO:0007669"/>
    <property type="project" value="UniProtKB-KW"/>
</dbReference>
<keyword evidence="16" id="KW-1133">Transmembrane helix</keyword>
<dbReference type="FunFam" id="2.80.10.50:FF:000011">
    <property type="entry name" value="Polypeptide N-acetylgalactosaminyltransferase"/>
    <property type="match status" value="1"/>
</dbReference>
<evidence type="ECO:0000256" key="19">
    <source>
        <dbReference type="ARBA" id="ARBA00023157"/>
    </source>
</evidence>
<evidence type="ECO:0000256" key="17">
    <source>
        <dbReference type="ARBA" id="ARBA00023034"/>
    </source>
</evidence>
<dbReference type="EC" id="2.4.1.41" evidence="7"/>
<dbReference type="InterPro" id="IPR038269">
    <property type="entry name" value="SCAN_sf"/>
</dbReference>
<dbReference type="InterPro" id="IPR050951">
    <property type="entry name" value="Retrovirus_Pol_polyprotein"/>
</dbReference>
<dbReference type="Gene3D" id="3.30.70.270">
    <property type="match status" value="2"/>
</dbReference>
<comment type="caution">
    <text evidence="27">The sequence shown here is derived from an EMBL/GenBank/DDBJ whole genome shotgun (WGS) entry which is preliminary data.</text>
</comment>
<dbReference type="CDD" id="cd01647">
    <property type="entry name" value="RT_LTR"/>
    <property type="match status" value="1"/>
</dbReference>
<evidence type="ECO:0000256" key="9">
    <source>
        <dbReference type="ARBA" id="ARBA00022676"/>
    </source>
</evidence>
<evidence type="ECO:0000256" key="11">
    <source>
        <dbReference type="ARBA" id="ARBA00022692"/>
    </source>
</evidence>
<dbReference type="GO" id="GO:0004523">
    <property type="term" value="F:RNA-DNA hybrid ribonuclease activity"/>
    <property type="evidence" value="ECO:0007669"/>
    <property type="project" value="UniProtKB-EC"/>
</dbReference>
<evidence type="ECO:0000313" key="27">
    <source>
        <dbReference type="EMBL" id="KAK7926200.1"/>
    </source>
</evidence>
<dbReference type="InterPro" id="IPR003309">
    <property type="entry name" value="SCAN_dom"/>
</dbReference>
<keyword evidence="13" id="KW-0430">Lectin</keyword>
<dbReference type="InterPro" id="IPR043128">
    <property type="entry name" value="Rev_trsase/Diguanyl_cyclase"/>
</dbReference>
<dbReference type="Gene3D" id="2.80.10.50">
    <property type="match status" value="2"/>
</dbReference>
<evidence type="ECO:0000256" key="5">
    <source>
        <dbReference type="ARBA" id="ARBA00010879"/>
    </source>
</evidence>
<dbReference type="InterPro" id="IPR035992">
    <property type="entry name" value="Ricin_B-like_lectins"/>
</dbReference>
<evidence type="ECO:0000256" key="24">
    <source>
        <dbReference type="ARBA" id="ARBA00050905"/>
    </source>
</evidence>
<dbReference type="InterPro" id="IPR001584">
    <property type="entry name" value="Integrase_cat-core"/>
</dbReference>
<dbReference type="InterPro" id="IPR054465">
    <property type="entry name" value="Integrase_p58-like_C"/>
</dbReference>
<evidence type="ECO:0000256" key="15">
    <source>
        <dbReference type="ARBA" id="ARBA00022968"/>
    </source>
</evidence>
<dbReference type="InterPro" id="IPR041588">
    <property type="entry name" value="Integrase_H2C2"/>
</dbReference>
<dbReference type="GO" id="GO:0000139">
    <property type="term" value="C:Golgi membrane"/>
    <property type="evidence" value="ECO:0007669"/>
    <property type="project" value="UniProtKB-SubCell"/>
</dbReference>
<evidence type="ECO:0000256" key="10">
    <source>
        <dbReference type="ARBA" id="ARBA00022679"/>
    </source>
</evidence>
<dbReference type="CDD" id="cd09274">
    <property type="entry name" value="RNase_HI_RT_Ty3"/>
    <property type="match status" value="1"/>
</dbReference>
<dbReference type="FunFam" id="1.10.340.70:FF:000001">
    <property type="entry name" value="Retrovirus-related Pol polyprotein from transposon gypsy-like Protein"/>
    <property type="match status" value="1"/>
</dbReference>
<dbReference type="SMART" id="SM00458">
    <property type="entry name" value="RICIN"/>
    <property type="match status" value="1"/>
</dbReference>
<comment type="cofactor">
    <cofactor evidence="1">
        <name>Mn(2+)</name>
        <dbReference type="ChEBI" id="CHEBI:29035"/>
    </cofactor>
</comment>
<evidence type="ECO:0000256" key="14">
    <source>
        <dbReference type="ARBA" id="ARBA00022750"/>
    </source>
</evidence>
<organism evidence="27 28">
    <name type="scientific">Mugilogobius chulae</name>
    <name type="common">yellowstripe goby</name>
    <dbReference type="NCBI Taxonomy" id="88201"/>
    <lineage>
        <taxon>Eukaryota</taxon>
        <taxon>Metazoa</taxon>
        <taxon>Chordata</taxon>
        <taxon>Craniata</taxon>
        <taxon>Vertebrata</taxon>
        <taxon>Euteleostomi</taxon>
        <taxon>Actinopterygii</taxon>
        <taxon>Neopterygii</taxon>
        <taxon>Teleostei</taxon>
        <taxon>Neoteleostei</taxon>
        <taxon>Acanthomorphata</taxon>
        <taxon>Gobiaria</taxon>
        <taxon>Gobiiformes</taxon>
        <taxon>Gobioidei</taxon>
        <taxon>Gobiidae</taxon>
        <taxon>Gobionellinae</taxon>
        <taxon>Mugilogobius</taxon>
    </lineage>
</organism>
<dbReference type="Gene3D" id="3.30.420.10">
    <property type="entry name" value="Ribonuclease H-like superfamily/Ribonuclease H"/>
    <property type="match status" value="1"/>
</dbReference>
<dbReference type="Pfam" id="PF17921">
    <property type="entry name" value="Integrase_H2C2"/>
    <property type="match status" value="1"/>
</dbReference>
<dbReference type="Pfam" id="PF22938">
    <property type="entry name" value="Integrase_p58_C"/>
    <property type="match status" value="1"/>
</dbReference>
<evidence type="ECO:0000256" key="20">
    <source>
        <dbReference type="ARBA" id="ARBA00023180"/>
    </source>
</evidence>
<evidence type="ECO:0000259" key="26">
    <source>
        <dbReference type="PROSITE" id="PS50994"/>
    </source>
</evidence>
<dbReference type="PANTHER" id="PTHR37984:SF5">
    <property type="entry name" value="PROTEIN NYNRIN-LIKE"/>
    <property type="match status" value="1"/>
</dbReference>
<dbReference type="GO" id="GO:0004190">
    <property type="term" value="F:aspartic-type endopeptidase activity"/>
    <property type="evidence" value="ECO:0007669"/>
    <property type="project" value="UniProtKB-KW"/>
</dbReference>
<feature type="domain" description="Integrase catalytic" evidence="26">
    <location>
        <begin position="777"/>
        <end position="942"/>
    </location>
</feature>
<evidence type="ECO:0000256" key="25">
    <source>
        <dbReference type="ARBA" id="ARBA00052209"/>
    </source>
</evidence>
<dbReference type="InterPro" id="IPR029044">
    <property type="entry name" value="Nucleotide-diphossugar_trans"/>
</dbReference>
<dbReference type="Pfam" id="PF00652">
    <property type="entry name" value="Ricin_B_lectin"/>
    <property type="match status" value="1"/>
</dbReference>
<dbReference type="InterPro" id="IPR036397">
    <property type="entry name" value="RNaseH_sf"/>
</dbReference>
<comment type="subcellular location">
    <subcellularLocation>
        <location evidence="2">Golgi apparatus membrane</location>
        <topology evidence="2">Single-pass type II membrane protein</topology>
    </subcellularLocation>
</comment>
<dbReference type="FunFam" id="3.10.20.370:FF:000001">
    <property type="entry name" value="Retrovirus-related Pol polyprotein from transposon 17.6-like protein"/>
    <property type="match status" value="1"/>
</dbReference>
<evidence type="ECO:0000256" key="12">
    <source>
        <dbReference type="ARBA" id="ARBA00022723"/>
    </source>
</evidence>
<keyword evidence="14" id="KW-0378">Hydrolase</keyword>
<name>A0AAW0PJJ0_9GOBI</name>
<dbReference type="GO" id="GO:0003676">
    <property type="term" value="F:nucleic acid binding"/>
    <property type="evidence" value="ECO:0007669"/>
    <property type="project" value="InterPro"/>
</dbReference>
<evidence type="ECO:0000256" key="23">
    <source>
        <dbReference type="ARBA" id="ARBA00039658"/>
    </source>
</evidence>
<comment type="pathway">
    <text evidence="3">Protein modification; protein glycosylation.</text>
</comment>
<comment type="similarity">
    <text evidence="5">Belongs to the beta type-B retroviral polymerase family. HERV class-II K(HML-2) pol subfamily.</text>
</comment>
<protein>
    <recommendedName>
        <fullName evidence="23">Gypsy retrotransposon integrase-like protein 1</fullName>
        <ecNumber evidence="7">2.4.1.41</ecNumber>
        <ecNumber evidence="6">3.1.26.4</ecNumber>
    </recommendedName>
</protein>
<dbReference type="InterPro" id="IPR012337">
    <property type="entry name" value="RNaseH-like_sf"/>
</dbReference>
<dbReference type="Gene3D" id="3.90.550.10">
    <property type="entry name" value="Spore Coat Polysaccharide Biosynthesis Protein SpsA, Chain A"/>
    <property type="match status" value="1"/>
</dbReference>
<evidence type="ECO:0000313" key="28">
    <source>
        <dbReference type="Proteomes" id="UP001460270"/>
    </source>
</evidence>
<dbReference type="PROSITE" id="PS50994">
    <property type="entry name" value="INTEGRASE"/>
    <property type="match status" value="1"/>
</dbReference>
<keyword evidence="22" id="KW-0511">Multifunctional enzyme</keyword>
<dbReference type="SUPFAM" id="SSF53098">
    <property type="entry name" value="Ribonuclease H-like"/>
    <property type="match status" value="1"/>
</dbReference>
<keyword evidence="28" id="KW-1185">Reference proteome</keyword>
<dbReference type="Pfam" id="PF02023">
    <property type="entry name" value="SCAN"/>
    <property type="match status" value="1"/>
</dbReference>
<keyword evidence="9" id="KW-0328">Glycosyltransferase</keyword>
<accession>A0AAW0PJJ0</accession>
<keyword evidence="12" id="KW-0479">Metal-binding</keyword>
<dbReference type="Gene3D" id="3.10.10.10">
    <property type="entry name" value="HIV Type 1 Reverse Transcriptase, subunit A, domain 1"/>
    <property type="match status" value="1"/>
</dbReference>
<reference evidence="28" key="1">
    <citation type="submission" date="2024-04" db="EMBL/GenBank/DDBJ databases">
        <title>Salinicola lusitanus LLJ914,a marine bacterium isolated from the Okinawa Trough.</title>
        <authorList>
            <person name="Li J."/>
        </authorList>
    </citation>
    <scope>NUCLEOTIDE SEQUENCE [LARGE SCALE GENOMIC DNA]</scope>
</reference>
<dbReference type="FunFam" id="3.30.420.10:FF:000032">
    <property type="entry name" value="Retrovirus-related Pol polyprotein from transposon 297-like Protein"/>
    <property type="match status" value="1"/>
</dbReference>
<comment type="similarity">
    <text evidence="4">Belongs to the glycosyltransferase 2 family. GalNAc-T subfamily.</text>
</comment>
<dbReference type="FunFam" id="3.30.70.270:FF:000020">
    <property type="entry name" value="Transposon Tf2-6 polyprotein-like Protein"/>
    <property type="match status" value="1"/>
</dbReference>
<evidence type="ECO:0000256" key="8">
    <source>
        <dbReference type="ARBA" id="ARBA00022670"/>
    </source>
</evidence>
<comment type="catalytic activity">
    <reaction evidence="25">
        <text>L-seryl-[protein] + UDP-N-acetyl-alpha-D-galactosamine = a 3-O-[N-acetyl-alpha-D-galactosaminyl]-L-seryl-[protein] + UDP + H(+)</text>
        <dbReference type="Rhea" id="RHEA:23956"/>
        <dbReference type="Rhea" id="RHEA-COMP:9863"/>
        <dbReference type="Rhea" id="RHEA-COMP:12788"/>
        <dbReference type="ChEBI" id="CHEBI:15378"/>
        <dbReference type="ChEBI" id="CHEBI:29999"/>
        <dbReference type="ChEBI" id="CHEBI:53604"/>
        <dbReference type="ChEBI" id="CHEBI:58223"/>
        <dbReference type="ChEBI" id="CHEBI:67138"/>
        <dbReference type="EC" id="2.4.1.41"/>
    </reaction>
</comment>
<keyword evidence="10" id="KW-0808">Transferase</keyword>
<dbReference type="Gene3D" id="1.10.4020.10">
    <property type="entry name" value="DNA breaking-rejoining enzymes"/>
    <property type="match status" value="1"/>
</dbReference>
<dbReference type="GO" id="GO:0015074">
    <property type="term" value="P:DNA integration"/>
    <property type="evidence" value="ECO:0007669"/>
    <property type="project" value="InterPro"/>
</dbReference>
<dbReference type="SUPFAM" id="SSF57756">
    <property type="entry name" value="Retrovirus zinc finger-like domains"/>
    <property type="match status" value="1"/>
</dbReference>
<dbReference type="InterPro" id="IPR041577">
    <property type="entry name" value="RT_RNaseH_2"/>
</dbReference>
<evidence type="ECO:0000256" key="3">
    <source>
        <dbReference type="ARBA" id="ARBA00004922"/>
    </source>
</evidence>
<dbReference type="Pfam" id="PF00665">
    <property type="entry name" value="rve"/>
    <property type="match status" value="1"/>
</dbReference>
<comment type="catalytic activity">
    <reaction evidence="24">
        <text>L-threonyl-[protein] + UDP-N-acetyl-alpha-D-galactosamine = a 3-O-[N-acetyl-alpha-D-galactosaminyl]-L-threonyl-[protein] + UDP + H(+)</text>
        <dbReference type="Rhea" id="RHEA:52424"/>
        <dbReference type="Rhea" id="RHEA-COMP:11060"/>
        <dbReference type="Rhea" id="RHEA-COMP:11689"/>
        <dbReference type="ChEBI" id="CHEBI:15378"/>
        <dbReference type="ChEBI" id="CHEBI:30013"/>
        <dbReference type="ChEBI" id="CHEBI:58223"/>
        <dbReference type="ChEBI" id="CHEBI:67138"/>
        <dbReference type="ChEBI" id="CHEBI:87075"/>
        <dbReference type="EC" id="2.4.1.41"/>
    </reaction>
</comment>
<dbReference type="GO" id="GO:0006493">
    <property type="term" value="P:protein O-linked glycosylation"/>
    <property type="evidence" value="ECO:0007669"/>
    <property type="project" value="UniProtKB-ARBA"/>
</dbReference>
<evidence type="ECO:0000256" key="22">
    <source>
        <dbReference type="ARBA" id="ARBA00023268"/>
    </source>
</evidence>
<dbReference type="EC" id="3.1.26.4" evidence="6"/>
<dbReference type="InterPro" id="IPR043502">
    <property type="entry name" value="DNA/RNA_pol_sf"/>
</dbReference>
<dbReference type="Pfam" id="PF17919">
    <property type="entry name" value="RT_RNaseH_2"/>
    <property type="match status" value="1"/>
</dbReference>
<evidence type="ECO:0000256" key="13">
    <source>
        <dbReference type="ARBA" id="ARBA00022734"/>
    </source>
</evidence>
<dbReference type="Gene3D" id="4.10.60.10">
    <property type="entry name" value="Zinc finger, CCHC-type"/>
    <property type="match status" value="1"/>
</dbReference>
<gene>
    <name evidence="27" type="ORF">WMY93_008510</name>
</gene>